<dbReference type="Proteomes" id="UP000034044">
    <property type="component" value="Unassembled WGS sequence"/>
</dbReference>
<evidence type="ECO:0000313" key="2">
    <source>
        <dbReference type="EMBL" id="KKQ21789.1"/>
    </source>
</evidence>
<evidence type="ECO:0000256" key="1">
    <source>
        <dbReference type="SAM" id="Phobius"/>
    </source>
</evidence>
<dbReference type="EMBL" id="LBSR01000013">
    <property type="protein sequence ID" value="KKQ21789.1"/>
    <property type="molecule type" value="Genomic_DNA"/>
</dbReference>
<organism evidence="2 3">
    <name type="scientific">Candidatus Wolfebacteria bacterium GW2011_GWC1_37_10</name>
    <dbReference type="NCBI Taxonomy" id="1619010"/>
    <lineage>
        <taxon>Bacteria</taxon>
        <taxon>Candidatus Wolfeibacteriota</taxon>
    </lineage>
</organism>
<evidence type="ECO:0000313" key="3">
    <source>
        <dbReference type="Proteomes" id="UP000034044"/>
    </source>
</evidence>
<keyword evidence="1" id="KW-1133">Transmembrane helix</keyword>
<accession>A0A0G0IC30</accession>
<gene>
    <name evidence="2" type="ORF">US36_C0013G0003</name>
</gene>
<proteinExistence type="predicted"/>
<keyword evidence="1" id="KW-0472">Membrane</keyword>
<reference evidence="2 3" key="1">
    <citation type="journal article" date="2015" name="Nature">
        <title>rRNA introns, odd ribosomes, and small enigmatic genomes across a large radiation of phyla.</title>
        <authorList>
            <person name="Brown C.T."/>
            <person name="Hug L.A."/>
            <person name="Thomas B.C."/>
            <person name="Sharon I."/>
            <person name="Castelle C.J."/>
            <person name="Singh A."/>
            <person name="Wilkins M.J."/>
            <person name="Williams K.H."/>
            <person name="Banfield J.F."/>
        </authorList>
    </citation>
    <scope>NUCLEOTIDE SEQUENCE [LARGE SCALE GENOMIC DNA]</scope>
</reference>
<protein>
    <submittedName>
        <fullName evidence="2">Uncharacterized protein</fullName>
    </submittedName>
</protein>
<feature type="transmembrane region" description="Helical" evidence="1">
    <location>
        <begin position="20"/>
        <end position="41"/>
    </location>
</feature>
<sequence length="94" mass="10753">MKLLIEKIQNSSEQTKKRWLFIFSAVSMIIIISLWLVYLNYSLGKTSEIAKDEQTEIGFFKVFQTGLKVVGSSLSQKAGDLIYKIMGERTVLMK</sequence>
<name>A0A0G0IC30_9BACT</name>
<comment type="caution">
    <text evidence="2">The sequence shown here is derived from an EMBL/GenBank/DDBJ whole genome shotgun (WGS) entry which is preliminary data.</text>
</comment>
<dbReference type="AlphaFoldDB" id="A0A0G0IC30"/>
<keyword evidence="1" id="KW-0812">Transmembrane</keyword>